<protein>
    <submittedName>
        <fullName evidence="1">Uncharacterized protein</fullName>
    </submittedName>
</protein>
<evidence type="ECO:0000313" key="1">
    <source>
        <dbReference type="EMBL" id="KRY95604.1"/>
    </source>
</evidence>
<dbReference type="EMBL" id="JYDP01003621">
    <property type="protein sequence ID" value="KRY95604.1"/>
    <property type="molecule type" value="Genomic_DNA"/>
</dbReference>
<sequence length="35" mass="3993">MLSTTLCLSLRCAAITSSKSNHHYKSERAKRDRRA</sequence>
<gene>
    <name evidence="1" type="ORF">T11_12849</name>
</gene>
<organism evidence="1 2">
    <name type="scientific">Trichinella zimbabwensis</name>
    <dbReference type="NCBI Taxonomy" id="268475"/>
    <lineage>
        <taxon>Eukaryota</taxon>
        <taxon>Metazoa</taxon>
        <taxon>Ecdysozoa</taxon>
        <taxon>Nematoda</taxon>
        <taxon>Enoplea</taxon>
        <taxon>Dorylaimia</taxon>
        <taxon>Trichinellida</taxon>
        <taxon>Trichinellidae</taxon>
        <taxon>Trichinella</taxon>
    </lineage>
</organism>
<proteinExistence type="predicted"/>
<evidence type="ECO:0000313" key="2">
    <source>
        <dbReference type="Proteomes" id="UP000055024"/>
    </source>
</evidence>
<keyword evidence="2" id="KW-1185">Reference proteome</keyword>
<comment type="caution">
    <text evidence="1">The sequence shown here is derived from an EMBL/GenBank/DDBJ whole genome shotgun (WGS) entry which is preliminary data.</text>
</comment>
<reference evidence="1 2" key="1">
    <citation type="submission" date="2015-01" db="EMBL/GenBank/DDBJ databases">
        <title>Evolution of Trichinella species and genotypes.</title>
        <authorList>
            <person name="Korhonen P.K."/>
            <person name="Edoardo P."/>
            <person name="Giuseppe L.R."/>
            <person name="Gasser R.B."/>
        </authorList>
    </citation>
    <scope>NUCLEOTIDE SEQUENCE [LARGE SCALE GENOMIC DNA]</scope>
    <source>
        <strain evidence="1">ISS1029</strain>
    </source>
</reference>
<accession>A0A0V1GBF0</accession>
<dbReference type="AlphaFoldDB" id="A0A0V1GBF0"/>
<name>A0A0V1GBF0_9BILA</name>
<dbReference type="Proteomes" id="UP000055024">
    <property type="component" value="Unassembled WGS sequence"/>
</dbReference>